<dbReference type="Pfam" id="PF00174">
    <property type="entry name" value="Oxidored_molyb"/>
    <property type="match status" value="1"/>
</dbReference>
<sequence>MRDIHVKPVSYYPSENLEYPMMTEPQLITPNELFYVRSHFEYPFVDVHQWSLSIEGMVVQPLQLTYQDLLKMNLVTLPATLECAGNKRSLWDKKAQGVQFGLGAISHAEWRGVRLKDVLEQAGISNQAKEVVFQGLDSGQRPDMEEQVFFERSLPLEKALHPDTLLALEMNGQPLPFKHGFPLRLLVPGYYAMASVKWLHRIRVVQEAFKGPFQSIDYVILEKPNDYPHAKPVSSVVINSSIASPMEEEEIAIGQHVICGYAWAGEHSVSKVEVSTDGGKHWREAQLLDPDIAYSWRRWSLDWRVDQPGVYTLMAKATNELGESQPMKAKWNSKGYQNDAVHVVHVHVADAKLTENLLHGKA</sequence>
<feature type="domain" description="Oxidoreductase molybdopterin-binding" evidence="5">
    <location>
        <begin position="39"/>
        <end position="211"/>
    </location>
</feature>
<dbReference type="SUPFAM" id="SSF81296">
    <property type="entry name" value="E set domains"/>
    <property type="match status" value="1"/>
</dbReference>
<keyword evidence="2" id="KW-0500">Molybdenum</keyword>
<dbReference type="PANTHER" id="PTHR19372:SF7">
    <property type="entry name" value="SULFITE OXIDASE, MITOCHONDRIAL"/>
    <property type="match status" value="1"/>
</dbReference>
<dbReference type="Gene3D" id="2.60.40.650">
    <property type="match status" value="1"/>
</dbReference>
<dbReference type="EMBL" id="FRAF01000005">
    <property type="protein sequence ID" value="SHJ88715.1"/>
    <property type="molecule type" value="Genomic_DNA"/>
</dbReference>
<dbReference type="InterPro" id="IPR036374">
    <property type="entry name" value="OxRdtase_Mopterin-bd_sf"/>
</dbReference>
<keyword evidence="3" id="KW-0479">Metal-binding</keyword>
<dbReference type="Proteomes" id="UP000184016">
    <property type="component" value="Unassembled WGS sequence"/>
</dbReference>
<evidence type="ECO:0000256" key="4">
    <source>
        <dbReference type="ARBA" id="ARBA00023002"/>
    </source>
</evidence>
<dbReference type="InterPro" id="IPR000572">
    <property type="entry name" value="OxRdtase_Mopterin-bd_dom"/>
</dbReference>
<name>A0A1M6MZ36_9BACL</name>
<keyword evidence="4" id="KW-0560">Oxidoreductase</keyword>
<dbReference type="GO" id="GO:0020037">
    <property type="term" value="F:heme binding"/>
    <property type="evidence" value="ECO:0007669"/>
    <property type="project" value="TreeGrafter"/>
</dbReference>
<protein>
    <submittedName>
        <fullName evidence="7">Mo-co oxidoreductase dimerisation domain-containing protein</fullName>
    </submittedName>
</protein>
<dbReference type="GO" id="GO:0006790">
    <property type="term" value="P:sulfur compound metabolic process"/>
    <property type="evidence" value="ECO:0007669"/>
    <property type="project" value="TreeGrafter"/>
</dbReference>
<proteinExistence type="predicted"/>
<dbReference type="Pfam" id="PF03404">
    <property type="entry name" value="Mo-co_dimer"/>
    <property type="match status" value="1"/>
</dbReference>
<dbReference type="GO" id="GO:0030151">
    <property type="term" value="F:molybdenum ion binding"/>
    <property type="evidence" value="ECO:0007669"/>
    <property type="project" value="InterPro"/>
</dbReference>
<comment type="cofactor">
    <cofactor evidence="1">
        <name>Mo-molybdopterin</name>
        <dbReference type="ChEBI" id="CHEBI:71302"/>
    </cofactor>
</comment>
<accession>A0A1M6MZ36</accession>
<dbReference type="GO" id="GO:0043546">
    <property type="term" value="F:molybdopterin cofactor binding"/>
    <property type="evidence" value="ECO:0007669"/>
    <property type="project" value="TreeGrafter"/>
</dbReference>
<dbReference type="STRING" id="1830138.SAMN05443507_10517"/>
<dbReference type="InterPro" id="IPR008335">
    <property type="entry name" value="Mopterin_OxRdtase_euk"/>
</dbReference>
<evidence type="ECO:0000313" key="8">
    <source>
        <dbReference type="Proteomes" id="UP000184016"/>
    </source>
</evidence>
<dbReference type="SUPFAM" id="SSF56524">
    <property type="entry name" value="Oxidoreductase molybdopterin-binding domain"/>
    <property type="match status" value="1"/>
</dbReference>
<dbReference type="GO" id="GO:0008482">
    <property type="term" value="F:sulfite oxidase activity"/>
    <property type="evidence" value="ECO:0007669"/>
    <property type="project" value="TreeGrafter"/>
</dbReference>
<evidence type="ECO:0000259" key="5">
    <source>
        <dbReference type="Pfam" id="PF00174"/>
    </source>
</evidence>
<evidence type="ECO:0000256" key="1">
    <source>
        <dbReference type="ARBA" id="ARBA00001924"/>
    </source>
</evidence>
<dbReference type="CDD" id="cd02110">
    <property type="entry name" value="SO_family_Moco_dimer"/>
    <property type="match status" value="1"/>
</dbReference>
<feature type="domain" description="Moybdenum cofactor oxidoreductase dimerisation" evidence="6">
    <location>
        <begin position="235"/>
        <end position="348"/>
    </location>
</feature>
<evidence type="ECO:0000256" key="2">
    <source>
        <dbReference type="ARBA" id="ARBA00022505"/>
    </source>
</evidence>
<dbReference type="PANTHER" id="PTHR19372">
    <property type="entry name" value="SULFITE REDUCTASE"/>
    <property type="match status" value="1"/>
</dbReference>
<dbReference type="InterPro" id="IPR014756">
    <property type="entry name" value="Ig_E-set"/>
</dbReference>
<organism evidence="7 8">
    <name type="scientific">Alicyclobacillus tolerans</name>
    <dbReference type="NCBI Taxonomy" id="90970"/>
    <lineage>
        <taxon>Bacteria</taxon>
        <taxon>Bacillati</taxon>
        <taxon>Bacillota</taxon>
        <taxon>Bacilli</taxon>
        <taxon>Bacillales</taxon>
        <taxon>Alicyclobacillaceae</taxon>
        <taxon>Alicyclobacillus</taxon>
    </lineage>
</organism>
<dbReference type="PRINTS" id="PR00407">
    <property type="entry name" value="EUMOPTERIN"/>
</dbReference>
<reference evidence="8" key="1">
    <citation type="submission" date="2016-11" db="EMBL/GenBank/DDBJ databases">
        <authorList>
            <person name="Varghese N."/>
            <person name="Submissions S."/>
        </authorList>
    </citation>
    <scope>NUCLEOTIDE SEQUENCE [LARGE SCALE GENOMIC DNA]</scope>
    <source>
        <strain evidence="8">USBA-503</strain>
    </source>
</reference>
<gene>
    <name evidence="7" type="ORF">SAMN05443507_10517</name>
</gene>
<dbReference type="InterPro" id="IPR005066">
    <property type="entry name" value="MoCF_OxRdtse_dimer"/>
</dbReference>
<dbReference type="AlphaFoldDB" id="A0A1M6MZ36"/>
<evidence type="ECO:0000259" key="6">
    <source>
        <dbReference type="Pfam" id="PF03404"/>
    </source>
</evidence>
<evidence type="ECO:0000313" key="7">
    <source>
        <dbReference type="EMBL" id="SHJ88715.1"/>
    </source>
</evidence>
<keyword evidence="8" id="KW-1185">Reference proteome</keyword>
<evidence type="ECO:0000256" key="3">
    <source>
        <dbReference type="ARBA" id="ARBA00022723"/>
    </source>
</evidence>
<dbReference type="Gene3D" id="3.90.420.10">
    <property type="entry name" value="Oxidoreductase, molybdopterin-binding domain"/>
    <property type="match status" value="1"/>
</dbReference>